<dbReference type="HOGENOM" id="CLU_3103640_0_0_12"/>
<organism evidence="1 2">
    <name type="scientific">Salinispira pacifica</name>
    <dbReference type="NCBI Taxonomy" id="1307761"/>
    <lineage>
        <taxon>Bacteria</taxon>
        <taxon>Pseudomonadati</taxon>
        <taxon>Spirochaetota</taxon>
        <taxon>Spirochaetia</taxon>
        <taxon>Spirochaetales</taxon>
        <taxon>Spirochaetaceae</taxon>
        <taxon>Salinispira</taxon>
    </lineage>
</organism>
<dbReference type="EMBL" id="CP006939">
    <property type="protein sequence ID" value="AHC15500.1"/>
    <property type="molecule type" value="Genomic_DNA"/>
</dbReference>
<dbReference type="AlphaFoldDB" id="V5WIQ3"/>
<sequence length="51" mass="5962">MNQIISYLFRSHNICSPWAKGKFFQGGEISSPEITKDYHDYLCEKVHNKTV</sequence>
<evidence type="ECO:0000313" key="1">
    <source>
        <dbReference type="EMBL" id="AHC15500.1"/>
    </source>
</evidence>
<keyword evidence="2" id="KW-1185">Reference proteome</keyword>
<protein>
    <submittedName>
        <fullName evidence="1">Uncharacterized protein</fullName>
    </submittedName>
</protein>
<gene>
    <name evidence="1" type="ORF">L21SP2_2133</name>
</gene>
<reference evidence="1 2" key="1">
    <citation type="journal article" date="2015" name="Stand. Genomic Sci.">
        <title>Complete genome sequence and description of Salinispira pacifica gen. nov., sp. nov., a novel spirochaete isolated form a hypersaline microbial mat.</title>
        <authorList>
            <person name="Ben Hania W."/>
            <person name="Joseph M."/>
            <person name="Schumann P."/>
            <person name="Bunk B."/>
            <person name="Fiebig A."/>
            <person name="Sproer C."/>
            <person name="Klenk H.P."/>
            <person name="Fardeau M.L."/>
            <person name="Spring S."/>
        </authorList>
    </citation>
    <scope>NUCLEOTIDE SEQUENCE [LARGE SCALE GENOMIC DNA]</scope>
    <source>
        <strain evidence="1 2">L21-RPul-D2</strain>
    </source>
</reference>
<accession>V5WIQ3</accession>
<dbReference type="STRING" id="1307761.L21SP2_2133"/>
<dbReference type="Proteomes" id="UP000018680">
    <property type="component" value="Chromosome"/>
</dbReference>
<dbReference type="KEGG" id="slr:L21SP2_2133"/>
<evidence type="ECO:0000313" key="2">
    <source>
        <dbReference type="Proteomes" id="UP000018680"/>
    </source>
</evidence>
<name>V5WIQ3_9SPIO</name>
<proteinExistence type="predicted"/>